<dbReference type="GeneTree" id="ENSGT01120000277476"/>
<feature type="region of interest" description="Disordered" evidence="1">
    <location>
        <begin position="103"/>
        <end position="328"/>
    </location>
</feature>
<proteinExistence type="predicted"/>
<reference evidence="2 3" key="1">
    <citation type="submission" date="2020-06" db="EMBL/GenBank/DDBJ databases">
        <authorList>
            <consortium name="Wellcome Sanger Institute Data Sharing"/>
        </authorList>
    </citation>
    <scope>NUCLEOTIDE SEQUENCE [LARGE SCALE GENOMIC DNA]</scope>
</reference>
<protein>
    <submittedName>
        <fullName evidence="2">Uncharacterized protein</fullName>
    </submittedName>
</protein>
<feature type="region of interest" description="Disordered" evidence="1">
    <location>
        <begin position="1"/>
        <end position="78"/>
    </location>
</feature>
<dbReference type="Proteomes" id="UP000694580">
    <property type="component" value="Chromosome 9"/>
</dbReference>
<organism evidence="2 3">
    <name type="scientific">Denticeps clupeoides</name>
    <name type="common">denticle herring</name>
    <dbReference type="NCBI Taxonomy" id="299321"/>
    <lineage>
        <taxon>Eukaryota</taxon>
        <taxon>Metazoa</taxon>
        <taxon>Chordata</taxon>
        <taxon>Craniata</taxon>
        <taxon>Vertebrata</taxon>
        <taxon>Euteleostomi</taxon>
        <taxon>Actinopterygii</taxon>
        <taxon>Neopterygii</taxon>
        <taxon>Teleostei</taxon>
        <taxon>Clupei</taxon>
        <taxon>Clupeiformes</taxon>
        <taxon>Denticipitoidei</taxon>
        <taxon>Denticipitidae</taxon>
        <taxon>Denticeps</taxon>
    </lineage>
</organism>
<reference evidence="2" key="2">
    <citation type="submission" date="2025-08" db="UniProtKB">
        <authorList>
            <consortium name="Ensembl"/>
        </authorList>
    </citation>
    <scope>IDENTIFICATION</scope>
</reference>
<reference evidence="2" key="3">
    <citation type="submission" date="2025-09" db="UniProtKB">
        <authorList>
            <consortium name="Ensembl"/>
        </authorList>
    </citation>
    <scope>IDENTIFICATION</scope>
</reference>
<keyword evidence="3" id="KW-1185">Reference proteome</keyword>
<dbReference type="AlphaFoldDB" id="A0AAY4BQ86"/>
<name>A0AAY4BQ86_9TELE</name>
<evidence type="ECO:0000256" key="1">
    <source>
        <dbReference type="SAM" id="MobiDB-lite"/>
    </source>
</evidence>
<accession>A0AAY4BQ86</accession>
<feature type="compositionally biased region" description="Basic and acidic residues" evidence="1">
    <location>
        <begin position="26"/>
        <end position="44"/>
    </location>
</feature>
<evidence type="ECO:0000313" key="2">
    <source>
        <dbReference type="Ensembl" id="ENSDCDP00010022667.1"/>
    </source>
</evidence>
<evidence type="ECO:0000313" key="3">
    <source>
        <dbReference type="Proteomes" id="UP000694580"/>
    </source>
</evidence>
<dbReference type="Ensembl" id="ENSDCDT00010027151.1">
    <property type="protein sequence ID" value="ENSDCDP00010022667.1"/>
    <property type="gene ID" value="ENSDCDG00010013469.1"/>
</dbReference>
<sequence>PEATTSAGEWAERGRWRRQQRGSDVGSERRRCDPHDLRHVEPRTLRSAGKAPPGTDRKRACLSQRTQKGLAGWSGNAPPLAPGPCSERGCIVPEGTSLGCLEQSPEALGQSPCAVQGGDTRSVRGDVWRQGPHVPRWIGPDYCVQVRESGAAMRDHAGEPGRGSGAARRDHAGEPGRGSGAAMRDHAGEPGRGSGAAKRDHAGEPGRGSGAAKRDHAGEPGRGSGAAKRDHAGEPGRGSGAAKRDHAGEPGRGSGAAKRDHAGEPGRGSGAATPDHAGEPARATGAATPDPAGEPARGTGGPGPPRLTTPGSQPEGPGPPRGGYSRAGALWFAAVRPAASTDGTVGAPRT</sequence>